<name>A0A8J6EK11_ELECQ</name>
<reference evidence="1" key="1">
    <citation type="thesis" date="2020" institute="ProQuest LLC" country="789 East Eisenhower Parkway, Ann Arbor, MI, USA">
        <title>Comparative Genomics and Chromosome Evolution.</title>
        <authorList>
            <person name="Mudd A.B."/>
        </authorList>
    </citation>
    <scope>NUCLEOTIDE SEQUENCE</scope>
    <source>
        <strain evidence="1">HN-11 Male</strain>
        <tissue evidence="1">Kidney and liver</tissue>
    </source>
</reference>
<organism evidence="1 2">
    <name type="scientific">Eleutherodactylus coqui</name>
    <name type="common">Puerto Rican coqui</name>
    <dbReference type="NCBI Taxonomy" id="57060"/>
    <lineage>
        <taxon>Eukaryota</taxon>
        <taxon>Metazoa</taxon>
        <taxon>Chordata</taxon>
        <taxon>Craniata</taxon>
        <taxon>Vertebrata</taxon>
        <taxon>Euteleostomi</taxon>
        <taxon>Amphibia</taxon>
        <taxon>Batrachia</taxon>
        <taxon>Anura</taxon>
        <taxon>Neobatrachia</taxon>
        <taxon>Hyloidea</taxon>
        <taxon>Eleutherodactylidae</taxon>
        <taxon>Eleutherodactylinae</taxon>
        <taxon>Eleutherodactylus</taxon>
        <taxon>Eleutherodactylus</taxon>
    </lineage>
</organism>
<dbReference type="AlphaFoldDB" id="A0A8J6EK11"/>
<comment type="caution">
    <text evidence="1">The sequence shown here is derived from an EMBL/GenBank/DDBJ whole genome shotgun (WGS) entry which is preliminary data.</text>
</comment>
<accession>A0A8J6EK11</accession>
<protein>
    <submittedName>
        <fullName evidence="1">Uncharacterized protein</fullName>
    </submittedName>
</protein>
<dbReference type="Proteomes" id="UP000770717">
    <property type="component" value="Unassembled WGS sequence"/>
</dbReference>
<dbReference type="EMBL" id="WNTK01000283">
    <property type="protein sequence ID" value="KAG9470455.1"/>
    <property type="molecule type" value="Genomic_DNA"/>
</dbReference>
<sequence length="85" mass="9235">MSRGCRVPGASTPLPIIRTPTPGAALLHYVLHLLHPPQALMLMGGVALQKLRYLLHSCLMQQLDINRVLCGLPAIKEYPGIEGVN</sequence>
<gene>
    <name evidence="1" type="ORF">GDO78_017789</name>
</gene>
<evidence type="ECO:0000313" key="2">
    <source>
        <dbReference type="Proteomes" id="UP000770717"/>
    </source>
</evidence>
<proteinExistence type="predicted"/>
<keyword evidence="2" id="KW-1185">Reference proteome</keyword>
<evidence type="ECO:0000313" key="1">
    <source>
        <dbReference type="EMBL" id="KAG9470455.1"/>
    </source>
</evidence>